<dbReference type="Proteomes" id="UP001209570">
    <property type="component" value="Unassembled WGS sequence"/>
</dbReference>
<comment type="caution">
    <text evidence="1">The sequence shown here is derived from an EMBL/GenBank/DDBJ whole genome shotgun (WGS) entry which is preliminary data.</text>
</comment>
<proteinExistence type="predicted"/>
<accession>A0AAD5LT82</accession>
<dbReference type="EMBL" id="JAKCXM010000003">
    <property type="protein sequence ID" value="KAJ0409668.1"/>
    <property type="molecule type" value="Genomic_DNA"/>
</dbReference>
<reference evidence="1" key="1">
    <citation type="submission" date="2021-12" db="EMBL/GenBank/DDBJ databases">
        <title>Prjna785345.</title>
        <authorList>
            <person name="Rujirawat T."/>
            <person name="Krajaejun T."/>
        </authorList>
    </citation>
    <scope>NUCLEOTIDE SEQUENCE</scope>
    <source>
        <strain evidence="1">Pi057C3</strain>
    </source>
</reference>
<organism evidence="1 2">
    <name type="scientific">Pythium insidiosum</name>
    <name type="common">Pythiosis disease agent</name>
    <dbReference type="NCBI Taxonomy" id="114742"/>
    <lineage>
        <taxon>Eukaryota</taxon>
        <taxon>Sar</taxon>
        <taxon>Stramenopiles</taxon>
        <taxon>Oomycota</taxon>
        <taxon>Peronosporomycetes</taxon>
        <taxon>Pythiales</taxon>
        <taxon>Pythiaceae</taxon>
        <taxon>Pythium</taxon>
    </lineage>
</organism>
<sequence length="81" mass="9370">MVHSQLRSKEEILAIRKAETEYAKRVLVAQETVKLVREELANCYMEHGVNHKIMCKGLREEYGKLLRDPYFGAGPPTRPEI</sequence>
<dbReference type="AlphaFoldDB" id="A0AAD5LT82"/>
<name>A0AAD5LT82_PYTIN</name>
<keyword evidence="2" id="KW-1185">Reference proteome</keyword>
<gene>
    <name evidence="1" type="ORF">P43SY_008540</name>
</gene>
<protein>
    <submittedName>
        <fullName evidence="1">Uncharacterized protein</fullName>
    </submittedName>
</protein>
<evidence type="ECO:0000313" key="1">
    <source>
        <dbReference type="EMBL" id="KAJ0409668.1"/>
    </source>
</evidence>
<evidence type="ECO:0000313" key="2">
    <source>
        <dbReference type="Proteomes" id="UP001209570"/>
    </source>
</evidence>